<keyword evidence="5 11" id="KW-0812">Transmembrane</keyword>
<dbReference type="Pfam" id="PF03351">
    <property type="entry name" value="DOMON"/>
    <property type="match status" value="1"/>
</dbReference>
<evidence type="ECO:0000256" key="9">
    <source>
        <dbReference type="ARBA" id="ARBA00023136"/>
    </source>
</evidence>
<feature type="chain" id="PRO_5044185972" evidence="12">
    <location>
        <begin position="23"/>
        <end position="540"/>
    </location>
</feature>
<dbReference type="Ensembl" id="ENSDCDT00010000958.1">
    <property type="protein sequence ID" value="ENSDCDP00010000915.1"/>
    <property type="gene ID" value="ENSDCDG00010000525.1"/>
</dbReference>
<dbReference type="Gene3D" id="2.60.40.4060">
    <property type="entry name" value="Reeler domain"/>
    <property type="match status" value="1"/>
</dbReference>
<evidence type="ECO:0000256" key="10">
    <source>
        <dbReference type="ARBA" id="ARBA00023180"/>
    </source>
</evidence>
<evidence type="ECO:0000256" key="7">
    <source>
        <dbReference type="ARBA" id="ARBA00022989"/>
    </source>
</evidence>
<keyword evidence="4" id="KW-0813">Transport</keyword>
<feature type="transmembrane region" description="Helical" evidence="11">
    <location>
        <begin position="382"/>
        <end position="408"/>
    </location>
</feature>
<evidence type="ECO:0000259" key="14">
    <source>
        <dbReference type="PROSITE" id="PS50939"/>
    </source>
</evidence>
<dbReference type="Pfam" id="PF02014">
    <property type="entry name" value="Reeler"/>
    <property type="match status" value="1"/>
</dbReference>
<dbReference type="CDD" id="cd08544">
    <property type="entry name" value="Reeler"/>
    <property type="match status" value="1"/>
</dbReference>
<dbReference type="PANTHER" id="PTHR45828">
    <property type="entry name" value="CYTOCHROME B561/FERRIC REDUCTASE TRANSMEMBRANE"/>
    <property type="match status" value="1"/>
</dbReference>
<dbReference type="PROSITE" id="PS50939">
    <property type="entry name" value="CYTOCHROME_B561"/>
    <property type="match status" value="1"/>
</dbReference>
<dbReference type="InterPro" id="IPR051237">
    <property type="entry name" value="Ferric-chelate_Red/DefProt"/>
</dbReference>
<dbReference type="CDD" id="cd08760">
    <property type="entry name" value="Cyt_b561_FRRS1_like"/>
    <property type="match status" value="1"/>
</dbReference>
<evidence type="ECO:0000313" key="17">
    <source>
        <dbReference type="Proteomes" id="UP000694580"/>
    </source>
</evidence>
<evidence type="ECO:0000313" key="16">
    <source>
        <dbReference type="Ensembl" id="ENSDCDP00010000915.1"/>
    </source>
</evidence>
<dbReference type="GeneTree" id="ENSGT00940000164178"/>
<evidence type="ECO:0000256" key="12">
    <source>
        <dbReference type="SAM" id="SignalP"/>
    </source>
</evidence>
<evidence type="ECO:0000256" key="3">
    <source>
        <dbReference type="ARBA" id="ARBA00009195"/>
    </source>
</evidence>
<name>A0AAY3ZZ87_9TELE</name>
<keyword evidence="7 11" id="KW-1133">Transmembrane helix</keyword>
<keyword evidence="9 11" id="KW-0472">Membrane</keyword>
<dbReference type="InterPro" id="IPR005018">
    <property type="entry name" value="DOMON_domain"/>
</dbReference>
<evidence type="ECO:0000259" key="15">
    <source>
        <dbReference type="PROSITE" id="PS51019"/>
    </source>
</evidence>
<dbReference type="SMART" id="SM00664">
    <property type="entry name" value="DoH"/>
    <property type="match status" value="1"/>
</dbReference>
<accession>A0AAY3ZZ87</accession>
<dbReference type="CDD" id="cd09628">
    <property type="entry name" value="DOMON_SDR_2_like"/>
    <property type="match status" value="1"/>
</dbReference>
<dbReference type="InterPro" id="IPR042307">
    <property type="entry name" value="Reeler_sf"/>
</dbReference>
<evidence type="ECO:0000256" key="2">
    <source>
        <dbReference type="ARBA" id="ARBA00004141"/>
    </source>
</evidence>
<keyword evidence="6" id="KW-0249">Electron transport</keyword>
<dbReference type="FunFam" id="2.60.40.4060:FF:000003">
    <property type="entry name" value="Ferric chelate reductase 1"/>
    <property type="match status" value="1"/>
</dbReference>
<protein>
    <submittedName>
        <fullName evidence="16">Uncharacterized protein</fullName>
    </submittedName>
</protein>
<dbReference type="Gene3D" id="1.20.120.1770">
    <property type="match status" value="1"/>
</dbReference>
<dbReference type="SMART" id="SM00665">
    <property type="entry name" value="B561"/>
    <property type="match status" value="1"/>
</dbReference>
<comment type="cofactor">
    <cofactor evidence="1">
        <name>heme b</name>
        <dbReference type="ChEBI" id="CHEBI:60344"/>
    </cofactor>
</comment>
<dbReference type="InterPro" id="IPR002861">
    <property type="entry name" value="Reeler_dom"/>
</dbReference>
<comment type="subcellular location">
    <subcellularLocation>
        <location evidence="2">Membrane</location>
        <topology evidence="2">Multi-pass membrane protein</topology>
    </subcellularLocation>
</comment>
<feature type="transmembrane region" description="Helical" evidence="11">
    <location>
        <begin position="480"/>
        <end position="501"/>
    </location>
</feature>
<reference evidence="16 17" key="1">
    <citation type="submission" date="2020-06" db="EMBL/GenBank/DDBJ databases">
        <authorList>
            <consortium name="Wellcome Sanger Institute Data Sharing"/>
        </authorList>
    </citation>
    <scope>NUCLEOTIDE SEQUENCE [LARGE SCALE GENOMIC DNA]</scope>
</reference>
<keyword evidence="10" id="KW-0325">Glycoprotein</keyword>
<evidence type="ECO:0000256" key="8">
    <source>
        <dbReference type="ARBA" id="ARBA00023004"/>
    </source>
</evidence>
<keyword evidence="12" id="KW-0732">Signal</keyword>
<evidence type="ECO:0000256" key="5">
    <source>
        <dbReference type="ARBA" id="ARBA00022692"/>
    </source>
</evidence>
<feature type="transmembrane region" description="Helical" evidence="11">
    <location>
        <begin position="456"/>
        <end position="474"/>
    </location>
</feature>
<dbReference type="Proteomes" id="UP000694580">
    <property type="component" value="Chromosome 2"/>
</dbReference>
<feature type="transmembrane region" description="Helical" evidence="11">
    <location>
        <begin position="513"/>
        <end position="537"/>
    </location>
</feature>
<comment type="similarity">
    <text evidence="3">Belongs to the FRRS1 family.</text>
</comment>
<keyword evidence="17" id="KW-1185">Reference proteome</keyword>
<feature type="transmembrane region" description="Helical" evidence="11">
    <location>
        <begin position="414"/>
        <end position="435"/>
    </location>
</feature>
<evidence type="ECO:0000256" key="6">
    <source>
        <dbReference type="ARBA" id="ARBA00022982"/>
    </source>
</evidence>
<proteinExistence type="inferred from homology"/>
<evidence type="ECO:0000256" key="4">
    <source>
        <dbReference type="ARBA" id="ARBA00022448"/>
    </source>
</evidence>
<feature type="domain" description="DOMON" evidence="13">
    <location>
        <begin position="202"/>
        <end position="316"/>
    </location>
</feature>
<dbReference type="GO" id="GO:0016020">
    <property type="term" value="C:membrane"/>
    <property type="evidence" value="ECO:0007669"/>
    <property type="project" value="UniProtKB-SubCell"/>
</dbReference>
<keyword evidence="8" id="KW-0408">Iron</keyword>
<feature type="signal peptide" evidence="12">
    <location>
        <begin position="1"/>
        <end position="22"/>
    </location>
</feature>
<feature type="domain" description="Reelin" evidence="15">
    <location>
        <begin position="13"/>
        <end position="179"/>
    </location>
</feature>
<gene>
    <name evidence="16" type="primary">zgc:163022</name>
</gene>
<feature type="transmembrane region" description="Helical" evidence="11">
    <location>
        <begin position="341"/>
        <end position="362"/>
    </location>
</feature>
<reference evidence="16" key="2">
    <citation type="submission" date="2025-08" db="UniProtKB">
        <authorList>
            <consortium name="Ensembl"/>
        </authorList>
    </citation>
    <scope>IDENTIFICATION</scope>
</reference>
<dbReference type="AlphaFoldDB" id="A0AAY3ZZ87"/>
<dbReference type="PROSITE" id="PS50836">
    <property type="entry name" value="DOMON"/>
    <property type="match status" value="1"/>
</dbReference>
<evidence type="ECO:0000256" key="1">
    <source>
        <dbReference type="ARBA" id="ARBA00001970"/>
    </source>
</evidence>
<dbReference type="PROSITE" id="PS51019">
    <property type="entry name" value="REELIN"/>
    <property type="match status" value="1"/>
</dbReference>
<dbReference type="InterPro" id="IPR006593">
    <property type="entry name" value="Cyt_b561/ferric_Rdtase_TM"/>
</dbReference>
<reference evidence="16" key="3">
    <citation type="submission" date="2025-09" db="UniProtKB">
        <authorList>
            <consortium name="Ensembl"/>
        </authorList>
    </citation>
    <scope>IDENTIFICATION</scope>
</reference>
<evidence type="ECO:0000256" key="11">
    <source>
        <dbReference type="SAM" id="Phobius"/>
    </source>
</evidence>
<feature type="domain" description="Cytochrome b561" evidence="14">
    <location>
        <begin position="298"/>
        <end position="508"/>
    </location>
</feature>
<dbReference type="PANTHER" id="PTHR45828:SF44">
    <property type="entry name" value="FERRIC-CHELATE REDUCTASE 1-RELATED"/>
    <property type="match status" value="1"/>
</dbReference>
<evidence type="ECO:0000259" key="13">
    <source>
        <dbReference type="PROSITE" id="PS50836"/>
    </source>
</evidence>
<organism evidence="16 17">
    <name type="scientific">Denticeps clupeoides</name>
    <name type="common">denticle herring</name>
    <dbReference type="NCBI Taxonomy" id="299321"/>
    <lineage>
        <taxon>Eukaryota</taxon>
        <taxon>Metazoa</taxon>
        <taxon>Chordata</taxon>
        <taxon>Craniata</taxon>
        <taxon>Vertebrata</taxon>
        <taxon>Euteleostomi</taxon>
        <taxon>Actinopterygii</taxon>
        <taxon>Neopterygii</taxon>
        <taxon>Teleostei</taxon>
        <taxon>Clupei</taxon>
        <taxon>Clupeiformes</taxon>
        <taxon>Denticipitoidei</taxon>
        <taxon>Denticipitidae</taxon>
        <taxon>Denticeps</taxon>
    </lineage>
</organism>
<sequence length="540" mass="57610">AFGRPMSLLLLLLLIWVPQLECFSNGLVTGSCQNMVPIHRGTGQNTSAPYNVTANLSSYSLGSQVTVTVQATSGFFTGFLLQARPAGQNSSVGSFTTVSNGTQLLTCNGVTNSAVSHTSGANKTSIQARWTAPSSGNLTDIEFRVTVVKKYSIYWIQLKSATVSYSGSSSSSGSSVSGTSAGCGSSKICFSQPSNCDPSSSSSCFFMSVIMAPDSAVQLEMFGVSPGYVSIGFSDDQQMGNDDVYICGKDSRGAIKVQHAYSTGRTDPTVLTLGDVSNINTSLVNGAISCKFTTRNSITTQRSSAGSQYYLMFAYGPSSGPIRIAVNNPPGGTEQYVHLRLAAAGCLMLIAWMTTGSIGMVLARFFKSVTRGTSCLGKDLWFVAHVFLMLLTVAATIIAFILAFVSAMDWSGGAHPVLGCLVMILSFFQPLVAFFRCAPQHHWRILFNWSHTLNAAAIKGLAVAAIFTGLQLISGSSDSWLVKVMGGFVAWEALMFLLHDLNMRWKQKGTEMWIEIVVLVLFTIGNIAFLVSLLVGIGNL</sequence>